<dbReference type="RefSeq" id="XP_038789526.1">
    <property type="nucleotide sequence ID" value="XM_038928248.1"/>
</dbReference>
<sequence>VFWQSTVLSFPKGARLLSEPAEKGWKAGATGALAIFQMPWQALTGAHFPVERSRYFSLLARRQISLQPTNGRQLDTFTVTSPAHTARQRASENRSCVALARK</sequence>
<evidence type="ECO:0000313" key="1">
    <source>
        <dbReference type="EMBL" id="KAF7679453.1"/>
    </source>
</evidence>
<reference evidence="1" key="2">
    <citation type="submission" date="2020-08" db="EMBL/GenBank/DDBJ databases">
        <title>Draft Genome Sequence of Cumin Blight Pathogen Alternaria burnsii.</title>
        <authorList>
            <person name="Feng Z."/>
        </authorList>
    </citation>
    <scope>NUCLEOTIDE SEQUENCE</scope>
    <source>
        <strain evidence="1">CBS107.38</strain>
    </source>
</reference>
<dbReference type="GeneID" id="62201426"/>
<name>A0A8H7B870_9PLEO</name>
<proteinExistence type="predicted"/>
<keyword evidence="2" id="KW-1185">Reference proteome</keyword>
<accession>A0A8H7B870</accession>
<gene>
    <name evidence="1" type="ORF">GT037_003201</name>
</gene>
<dbReference type="AlphaFoldDB" id="A0A8H7B870"/>
<evidence type="ECO:0000313" key="2">
    <source>
        <dbReference type="Proteomes" id="UP000596902"/>
    </source>
</evidence>
<comment type="caution">
    <text evidence="1">The sequence shown here is derived from an EMBL/GenBank/DDBJ whole genome shotgun (WGS) entry which is preliminary data.</text>
</comment>
<dbReference type="EMBL" id="JAAABM010000003">
    <property type="protein sequence ID" value="KAF7679453.1"/>
    <property type="molecule type" value="Genomic_DNA"/>
</dbReference>
<organism evidence="1 2">
    <name type="scientific">Alternaria burnsii</name>
    <dbReference type="NCBI Taxonomy" id="1187904"/>
    <lineage>
        <taxon>Eukaryota</taxon>
        <taxon>Fungi</taxon>
        <taxon>Dikarya</taxon>
        <taxon>Ascomycota</taxon>
        <taxon>Pezizomycotina</taxon>
        <taxon>Dothideomycetes</taxon>
        <taxon>Pleosporomycetidae</taxon>
        <taxon>Pleosporales</taxon>
        <taxon>Pleosporineae</taxon>
        <taxon>Pleosporaceae</taxon>
        <taxon>Alternaria</taxon>
        <taxon>Alternaria sect. Alternaria</taxon>
    </lineage>
</organism>
<dbReference type="Proteomes" id="UP000596902">
    <property type="component" value="Unassembled WGS sequence"/>
</dbReference>
<protein>
    <submittedName>
        <fullName evidence="1">Uncharacterized protein</fullName>
    </submittedName>
</protein>
<reference evidence="1" key="1">
    <citation type="submission" date="2020-01" db="EMBL/GenBank/DDBJ databases">
        <authorList>
            <person name="Feng Z.H.Z."/>
        </authorList>
    </citation>
    <scope>NUCLEOTIDE SEQUENCE</scope>
    <source>
        <strain evidence="1">CBS107.38</strain>
    </source>
</reference>
<feature type="non-terminal residue" evidence="1">
    <location>
        <position position="1"/>
    </location>
</feature>